<feature type="region of interest" description="Disordered" evidence="1">
    <location>
        <begin position="1"/>
        <end position="33"/>
    </location>
</feature>
<dbReference type="AlphaFoldDB" id="A0AAV5LGV1"/>
<evidence type="ECO:0000256" key="1">
    <source>
        <dbReference type="SAM" id="MobiDB-lite"/>
    </source>
</evidence>
<gene>
    <name evidence="2" type="ORF">SLEP1_g44267</name>
</gene>
<proteinExistence type="predicted"/>
<comment type="caution">
    <text evidence="2">The sequence shown here is derived from an EMBL/GenBank/DDBJ whole genome shotgun (WGS) entry which is preliminary data.</text>
</comment>
<dbReference type="Proteomes" id="UP001054252">
    <property type="component" value="Unassembled WGS sequence"/>
</dbReference>
<feature type="compositionally biased region" description="Basic residues" evidence="1">
    <location>
        <begin position="23"/>
        <end position="33"/>
    </location>
</feature>
<evidence type="ECO:0000313" key="3">
    <source>
        <dbReference type="Proteomes" id="UP001054252"/>
    </source>
</evidence>
<sequence length="136" mass="16117">MRRLPMAPSNINSPTPALAPKSKQQKRKGMMRRLKPRLRKLKEQMEEIGNQQKCIKEEQRKVRQKFKMIESQCQHLKKETQLISQQSAATRFQLALLFQILKAREDNDFNKANDITRSLREFMIAKNNTKWSMHGH</sequence>
<accession>A0AAV5LGV1</accession>
<evidence type="ECO:0000313" key="2">
    <source>
        <dbReference type="EMBL" id="GKV36099.1"/>
    </source>
</evidence>
<name>A0AAV5LGV1_9ROSI</name>
<dbReference type="EMBL" id="BPVZ01000114">
    <property type="protein sequence ID" value="GKV36099.1"/>
    <property type="molecule type" value="Genomic_DNA"/>
</dbReference>
<dbReference type="PANTHER" id="PTHR48248:SF5">
    <property type="entry name" value="UVR DOMAIN-CONTAINING PROTEIN"/>
    <property type="match status" value="1"/>
</dbReference>
<protein>
    <submittedName>
        <fullName evidence="2">Uncharacterized protein</fullName>
    </submittedName>
</protein>
<reference evidence="2 3" key="1">
    <citation type="journal article" date="2021" name="Commun. Biol.">
        <title>The genome of Shorea leprosula (Dipterocarpaceae) highlights the ecological relevance of drought in aseasonal tropical rainforests.</title>
        <authorList>
            <person name="Ng K.K.S."/>
            <person name="Kobayashi M.J."/>
            <person name="Fawcett J.A."/>
            <person name="Hatakeyama M."/>
            <person name="Paape T."/>
            <person name="Ng C.H."/>
            <person name="Ang C.C."/>
            <person name="Tnah L.H."/>
            <person name="Lee C.T."/>
            <person name="Nishiyama T."/>
            <person name="Sese J."/>
            <person name="O'Brien M.J."/>
            <person name="Copetti D."/>
            <person name="Mohd Noor M.I."/>
            <person name="Ong R.C."/>
            <person name="Putra M."/>
            <person name="Sireger I.Z."/>
            <person name="Indrioko S."/>
            <person name="Kosugi Y."/>
            <person name="Izuno A."/>
            <person name="Isagi Y."/>
            <person name="Lee S.L."/>
            <person name="Shimizu K.K."/>
        </authorList>
    </citation>
    <scope>NUCLEOTIDE SEQUENCE [LARGE SCALE GENOMIC DNA]</scope>
    <source>
        <strain evidence="2">214</strain>
    </source>
</reference>
<organism evidence="2 3">
    <name type="scientific">Rubroshorea leprosula</name>
    <dbReference type="NCBI Taxonomy" id="152421"/>
    <lineage>
        <taxon>Eukaryota</taxon>
        <taxon>Viridiplantae</taxon>
        <taxon>Streptophyta</taxon>
        <taxon>Embryophyta</taxon>
        <taxon>Tracheophyta</taxon>
        <taxon>Spermatophyta</taxon>
        <taxon>Magnoliopsida</taxon>
        <taxon>eudicotyledons</taxon>
        <taxon>Gunneridae</taxon>
        <taxon>Pentapetalae</taxon>
        <taxon>rosids</taxon>
        <taxon>malvids</taxon>
        <taxon>Malvales</taxon>
        <taxon>Dipterocarpaceae</taxon>
        <taxon>Rubroshorea</taxon>
    </lineage>
</organism>
<dbReference type="PANTHER" id="PTHR48248">
    <property type="entry name" value="UVR DOMAIN-CONTAINING PROTEIN"/>
    <property type="match status" value="1"/>
</dbReference>
<keyword evidence="3" id="KW-1185">Reference proteome</keyword>